<dbReference type="InterPro" id="IPR026956">
    <property type="entry name" value="D-ser_dehydrat-like_dom"/>
</dbReference>
<organism evidence="2 3">
    <name type="scientific">Arthrobacter horti</name>
    <dbReference type="NCBI Taxonomy" id="3068273"/>
    <lineage>
        <taxon>Bacteria</taxon>
        <taxon>Bacillati</taxon>
        <taxon>Actinomycetota</taxon>
        <taxon>Actinomycetes</taxon>
        <taxon>Micrococcales</taxon>
        <taxon>Micrococcaceae</taxon>
        <taxon>Arthrobacter</taxon>
    </lineage>
</organism>
<proteinExistence type="predicted"/>
<evidence type="ECO:0000259" key="1">
    <source>
        <dbReference type="SMART" id="SM01119"/>
    </source>
</evidence>
<protein>
    <submittedName>
        <fullName evidence="2">Amino acid deaminase</fullName>
    </submittedName>
</protein>
<reference evidence="2 3" key="1">
    <citation type="submission" date="2023-08" db="EMBL/GenBank/DDBJ databases">
        <title>Arthrobacter horti sp. nov., isolated from forest soil.</title>
        <authorList>
            <person name="Park M."/>
        </authorList>
    </citation>
    <scope>NUCLEOTIDE SEQUENCE [LARGE SCALE GENOMIC DNA]</scope>
    <source>
        <strain evidence="2 3">YJM1</strain>
    </source>
</reference>
<evidence type="ECO:0000313" key="2">
    <source>
        <dbReference type="EMBL" id="MDP5225789.1"/>
    </source>
</evidence>
<dbReference type="PANTHER" id="PTHR28004">
    <property type="entry name" value="ZGC:162816-RELATED"/>
    <property type="match status" value="1"/>
</dbReference>
<gene>
    <name evidence="2" type="ORF">Q9R02_01290</name>
</gene>
<comment type="caution">
    <text evidence="2">The sequence shown here is derived from an EMBL/GenBank/DDBJ whole genome shotgun (WGS) entry which is preliminary data.</text>
</comment>
<name>A0ABT9IJL7_9MICC</name>
<dbReference type="EMBL" id="JAVALS010000001">
    <property type="protein sequence ID" value="MDP5225789.1"/>
    <property type="molecule type" value="Genomic_DNA"/>
</dbReference>
<dbReference type="InterPro" id="IPR051466">
    <property type="entry name" value="D-amino_acid_metab_enzyme"/>
</dbReference>
<dbReference type="Gene3D" id="2.40.37.20">
    <property type="entry name" value="D-serine dehydratase-like domain"/>
    <property type="match status" value="1"/>
</dbReference>
<accession>A0ABT9IJL7</accession>
<feature type="domain" description="D-serine dehydratase-like" evidence="1">
    <location>
        <begin position="320"/>
        <end position="418"/>
    </location>
</feature>
<sequence>MSQKSYDLVKVQSLREEALDFRHKAVPAALHGLSAGEFATKALPLGGLQTPLLTLDADALDLNARRLAGWCAEHGVLLAPHGKTTMSPELWARQMDLGAWGITLANAAQLRVARAFGFTRLMLANSLTDPQAIRWAADQAAGGARIVSWVDKLETVALLESELSGHGVLEVIVERGGTGGRTGARSHEEAMAIARAVHASPALRLTGAGGYEGALAHTWDDAGLAAVRGYLADVARLHAELLAEGLYDTEQIMVTAGGSAYFDDVVDVLAPLRTEAGDGTPAVDVVIRSGAYIIHDDGFYRGISPFSRRDPDGPEAFRSAMHAWVRVVSQPEPGLAILEGGKRDLPFDEGLPVPQLIGDALGGPAAPLEGAEITAVNDQHAFLRFPEGLDVKPGQVIRLGLSHPCTALDKWTLIPVLDTSSEPERSTVVGAVRTFF</sequence>
<evidence type="ECO:0000313" key="3">
    <source>
        <dbReference type="Proteomes" id="UP001232725"/>
    </source>
</evidence>
<keyword evidence="3" id="KW-1185">Reference proteome</keyword>
<dbReference type="InterPro" id="IPR029066">
    <property type="entry name" value="PLP-binding_barrel"/>
</dbReference>
<dbReference type="PANTHER" id="PTHR28004:SF8">
    <property type="entry name" value="D-SERINE DEAMINASE"/>
    <property type="match status" value="1"/>
</dbReference>
<dbReference type="Pfam" id="PF14031">
    <property type="entry name" value="D-ser_dehydrat"/>
    <property type="match status" value="1"/>
</dbReference>
<dbReference type="SUPFAM" id="SSF51419">
    <property type="entry name" value="PLP-binding barrel"/>
    <property type="match status" value="1"/>
</dbReference>
<dbReference type="Proteomes" id="UP001232725">
    <property type="component" value="Unassembled WGS sequence"/>
</dbReference>
<dbReference type="Gene3D" id="3.20.20.10">
    <property type="entry name" value="Alanine racemase"/>
    <property type="match status" value="1"/>
</dbReference>
<dbReference type="InterPro" id="IPR042208">
    <property type="entry name" value="D-ser_dehydrat-like_sf"/>
</dbReference>
<dbReference type="SMART" id="SM01119">
    <property type="entry name" value="D-ser_dehydrat"/>
    <property type="match status" value="1"/>
</dbReference>
<dbReference type="RefSeq" id="WP_305994829.1">
    <property type="nucleotide sequence ID" value="NZ_JAVALS010000001.1"/>
</dbReference>